<dbReference type="GeneID" id="66110680"/>
<keyword evidence="3" id="KW-1185">Reference proteome</keyword>
<dbReference type="Pfam" id="PF13521">
    <property type="entry name" value="AAA_28"/>
    <property type="match status" value="1"/>
</dbReference>
<evidence type="ECO:0000313" key="2">
    <source>
        <dbReference type="EMBL" id="KAG7440659.1"/>
    </source>
</evidence>
<gene>
    <name evidence="2" type="ORF">BT62DRAFT_956738</name>
</gene>
<feature type="domain" description="NadR/Ttd14 AAA" evidence="1">
    <location>
        <begin position="14"/>
        <end position="181"/>
    </location>
</feature>
<sequence length="202" mass="22500">MTTTGSGRASSCTRIYVVGPSSTGKTTLCDALAKKLDLHDSAYITEVARTVIKERGFTRAHIGLLEMQEAIMDAQIERESGTRGSYPVQVFDRSAVDPIVYGVLTGGTDHDGKERQESLSRKENFQATLEEYRSSRSFFFLLGPVEEWLVDDGTRHLDNGKECFGIFEAVLSDLEISYFVIGENMKKLDDRTSVVLKRACLQ</sequence>
<organism evidence="2 3">
    <name type="scientific">Guyanagaster necrorhizus</name>
    <dbReference type="NCBI Taxonomy" id="856835"/>
    <lineage>
        <taxon>Eukaryota</taxon>
        <taxon>Fungi</taxon>
        <taxon>Dikarya</taxon>
        <taxon>Basidiomycota</taxon>
        <taxon>Agaricomycotina</taxon>
        <taxon>Agaricomycetes</taxon>
        <taxon>Agaricomycetidae</taxon>
        <taxon>Agaricales</taxon>
        <taxon>Marasmiineae</taxon>
        <taxon>Physalacriaceae</taxon>
        <taxon>Guyanagaster</taxon>
    </lineage>
</organism>
<accession>A0A9P8AME6</accession>
<name>A0A9P8AME6_9AGAR</name>
<comment type="caution">
    <text evidence="2">The sequence shown here is derived from an EMBL/GenBank/DDBJ whole genome shotgun (WGS) entry which is preliminary data.</text>
</comment>
<reference evidence="2" key="1">
    <citation type="submission" date="2020-11" db="EMBL/GenBank/DDBJ databases">
        <title>Adaptations for nitrogen fixation in a non-lichenized fungal sporocarp promotes dispersal by wood-feeding termites.</title>
        <authorList>
            <consortium name="DOE Joint Genome Institute"/>
            <person name="Koch R.A."/>
            <person name="Yoon G."/>
            <person name="Arayal U."/>
            <person name="Lail K."/>
            <person name="Amirebrahimi M."/>
            <person name="Labutti K."/>
            <person name="Lipzen A."/>
            <person name="Riley R."/>
            <person name="Barry K."/>
            <person name="Henrissat B."/>
            <person name="Grigoriev I.V."/>
            <person name="Herr J.R."/>
            <person name="Aime M.C."/>
        </authorList>
    </citation>
    <scope>NUCLEOTIDE SEQUENCE</scope>
    <source>
        <strain evidence="2">MCA 3950</strain>
    </source>
</reference>
<dbReference type="InterPro" id="IPR038727">
    <property type="entry name" value="NadR/Ttd14_AAA_dom"/>
</dbReference>
<dbReference type="SUPFAM" id="SSF52540">
    <property type="entry name" value="P-loop containing nucleoside triphosphate hydrolases"/>
    <property type="match status" value="1"/>
</dbReference>
<protein>
    <recommendedName>
        <fullName evidence="1">NadR/Ttd14 AAA domain-containing protein</fullName>
    </recommendedName>
</protein>
<dbReference type="AlphaFoldDB" id="A0A9P8AME6"/>
<dbReference type="OrthoDB" id="6118920at2759"/>
<evidence type="ECO:0000313" key="3">
    <source>
        <dbReference type="Proteomes" id="UP000812287"/>
    </source>
</evidence>
<dbReference type="EMBL" id="MU250568">
    <property type="protein sequence ID" value="KAG7440659.1"/>
    <property type="molecule type" value="Genomic_DNA"/>
</dbReference>
<dbReference type="Proteomes" id="UP000812287">
    <property type="component" value="Unassembled WGS sequence"/>
</dbReference>
<dbReference type="InterPro" id="IPR027417">
    <property type="entry name" value="P-loop_NTPase"/>
</dbReference>
<proteinExistence type="predicted"/>
<dbReference type="RefSeq" id="XP_043034159.1">
    <property type="nucleotide sequence ID" value="XM_043188383.1"/>
</dbReference>
<evidence type="ECO:0000259" key="1">
    <source>
        <dbReference type="Pfam" id="PF13521"/>
    </source>
</evidence>
<dbReference type="Gene3D" id="3.40.50.300">
    <property type="entry name" value="P-loop containing nucleotide triphosphate hydrolases"/>
    <property type="match status" value="1"/>
</dbReference>